<reference evidence="1 2" key="2">
    <citation type="journal article" date="2000" name="Proc. Natl. Acad. Sci. U.S.A.">
        <title>Archaeal adaptation to higher temperatures revealed by genomic sequence of Thermoplasma volcanium.</title>
        <authorList>
            <person name="Kawashima T."/>
            <person name="Amano N."/>
            <person name="Koike H."/>
            <person name="Makino S."/>
            <person name="Higuchi S."/>
            <person name="Kawashima-Ohya Y."/>
            <person name="Watanabe K."/>
            <person name="Yamazaki M."/>
            <person name="Kanehori K."/>
            <person name="Kawamoto T."/>
            <person name="Nunoshiba T."/>
            <person name="Yamamoto Y."/>
            <person name="Aramaki H."/>
            <person name="Makino K."/>
            <person name="Suzuki M."/>
        </authorList>
    </citation>
    <scope>NUCLEOTIDE SEQUENCE [LARGE SCALE GENOMIC DNA]</scope>
    <source>
        <strain evidence="2">ATCC 51530 / DSM 4299 / JCM 9571 / NBRC 15438 / GSS1</strain>
    </source>
</reference>
<dbReference type="KEGG" id="tvo:TVG1188322"/>
<organism evidence="1 2">
    <name type="scientific">Thermoplasma volcanium (strain ATCC 51530 / DSM 4299 / JCM 9571 / NBRC 15438 / GSS1)</name>
    <dbReference type="NCBI Taxonomy" id="273116"/>
    <lineage>
        <taxon>Archaea</taxon>
        <taxon>Methanobacteriati</taxon>
        <taxon>Thermoplasmatota</taxon>
        <taxon>Thermoplasmata</taxon>
        <taxon>Thermoplasmatales</taxon>
        <taxon>Thermoplasmataceae</taxon>
        <taxon>Thermoplasma</taxon>
    </lineage>
</organism>
<proteinExistence type="predicted"/>
<accession>Q979J9</accession>
<keyword evidence="2" id="KW-1185">Reference proteome</keyword>
<evidence type="ECO:0000313" key="2">
    <source>
        <dbReference type="Proteomes" id="UP000001017"/>
    </source>
</evidence>
<dbReference type="Proteomes" id="UP000001017">
    <property type="component" value="Chromosome"/>
</dbReference>
<gene>
    <name evidence="1" type="ORF">TVG1188322</name>
</gene>
<reference evidence="1 2" key="1">
    <citation type="journal article" date="1999" name="Proc. Jpn. Acad.">
        <title>Determination of the complete genomic DNA sequence of Thermoplasma volvanium GSS1.</title>
        <authorList>
            <person name="Kawashima T."/>
            <person name="Yamamoto Y."/>
            <person name="Aramaki H."/>
            <person name="Nunoshiba T."/>
            <person name="Kawamoto T."/>
            <person name="Watanabe K."/>
            <person name="Yamazaki M."/>
            <person name="Kanehori K."/>
            <person name="Amano N."/>
            <person name="Ohya Y."/>
            <person name="Makino K."/>
            <person name="Suzuki M."/>
        </authorList>
    </citation>
    <scope>NUCLEOTIDE SEQUENCE [LARGE SCALE GENOMIC DNA]</scope>
    <source>
        <strain evidence="2">ATCC 51530 / DSM 4299 / JCM 9571 / NBRC 15438 / GSS1</strain>
    </source>
</reference>
<dbReference type="PaxDb" id="273116-14325400"/>
<evidence type="ECO:0000313" key="1">
    <source>
        <dbReference type="EMBL" id="BAB60304.1"/>
    </source>
</evidence>
<sequence>MAYNSRIDKNKLSKYKKFFLGIIVQDIQDNRIGENMYPSSKVILSENTCYN</sequence>
<dbReference type="EMBL" id="BA000011">
    <property type="protein sequence ID" value="BAB60304.1"/>
    <property type="molecule type" value="Genomic_DNA"/>
</dbReference>
<dbReference type="HOGENOM" id="CLU_3094338_0_0_2"/>
<name>Q979J9_THEVO</name>
<protein>
    <submittedName>
        <fullName evidence="1">TVG1188322 protein</fullName>
    </submittedName>
</protein>
<dbReference type="AlphaFoldDB" id="Q979J9"/>